<dbReference type="AlphaFoldDB" id="A0A150MAZ5"/>
<evidence type="ECO:0000313" key="11">
    <source>
        <dbReference type="Proteomes" id="UP000075683"/>
    </source>
</evidence>
<dbReference type="Proteomes" id="UP000075683">
    <property type="component" value="Unassembled WGS sequence"/>
</dbReference>
<evidence type="ECO:0000313" key="10">
    <source>
        <dbReference type="EMBL" id="KYD21616.1"/>
    </source>
</evidence>
<dbReference type="GO" id="GO:0050661">
    <property type="term" value="F:NADP binding"/>
    <property type="evidence" value="ECO:0007669"/>
    <property type="project" value="InterPro"/>
</dbReference>
<dbReference type="InterPro" id="IPR036291">
    <property type="entry name" value="NAD(P)-bd_dom_sf"/>
</dbReference>
<dbReference type="Pfam" id="PF00044">
    <property type="entry name" value="Gp_dh_N"/>
    <property type="match status" value="1"/>
</dbReference>
<evidence type="ECO:0000256" key="6">
    <source>
        <dbReference type="PIRSR" id="PIRSR000149-4"/>
    </source>
</evidence>
<dbReference type="NCBIfam" id="NF005830">
    <property type="entry name" value="PRK07729.1"/>
    <property type="match status" value="1"/>
</dbReference>
<dbReference type="InterPro" id="IPR020831">
    <property type="entry name" value="GlycerAld/Erythrose_P_DH"/>
</dbReference>
<protein>
    <recommendedName>
        <fullName evidence="8">Glyceraldehyde-3-phosphate dehydrogenase</fullName>
        <ecNumber evidence="8">1.2.1.-</ecNumber>
    </recommendedName>
</protein>
<evidence type="ECO:0000256" key="7">
    <source>
        <dbReference type="RuleBase" id="RU000397"/>
    </source>
</evidence>
<organism evidence="10 11">
    <name type="scientific">Caldibacillus debilis</name>
    <dbReference type="NCBI Taxonomy" id="301148"/>
    <lineage>
        <taxon>Bacteria</taxon>
        <taxon>Bacillati</taxon>
        <taxon>Bacillota</taxon>
        <taxon>Bacilli</taxon>
        <taxon>Bacillales</taxon>
        <taxon>Bacillaceae</taxon>
        <taxon>Caldibacillus</taxon>
    </lineage>
</organism>
<accession>A0A150MAZ5</accession>
<dbReference type="GO" id="GO:0016620">
    <property type="term" value="F:oxidoreductase activity, acting on the aldehyde or oxo group of donors, NAD or NADP as acceptor"/>
    <property type="evidence" value="ECO:0007669"/>
    <property type="project" value="InterPro"/>
</dbReference>
<dbReference type="EMBL" id="LQYT01000017">
    <property type="protein sequence ID" value="KYD21616.1"/>
    <property type="molecule type" value="Genomic_DNA"/>
</dbReference>
<dbReference type="CDD" id="cd05214">
    <property type="entry name" value="GAPDH_I_N"/>
    <property type="match status" value="1"/>
</dbReference>
<dbReference type="FunFam" id="3.30.360.10:FF:000002">
    <property type="entry name" value="Glyceraldehyde-3-phosphate dehydrogenase"/>
    <property type="match status" value="1"/>
</dbReference>
<dbReference type="STRING" id="301148.B4135_1624"/>
<dbReference type="PROSITE" id="PS00071">
    <property type="entry name" value="GAPDH"/>
    <property type="match status" value="1"/>
</dbReference>
<gene>
    <name evidence="10" type="ORF">B4135_1624</name>
</gene>
<feature type="site" description="Activates thiol group during catalysis" evidence="6">
    <location>
        <position position="190"/>
    </location>
</feature>
<proteinExistence type="inferred from homology"/>
<dbReference type="Pfam" id="PF02800">
    <property type="entry name" value="Gp_dh_C"/>
    <property type="match status" value="1"/>
</dbReference>
<evidence type="ECO:0000256" key="4">
    <source>
        <dbReference type="PIRSR" id="PIRSR000149-2"/>
    </source>
</evidence>
<evidence type="ECO:0000256" key="1">
    <source>
        <dbReference type="ARBA" id="ARBA00007406"/>
    </source>
</evidence>
<dbReference type="Gene3D" id="3.30.360.10">
    <property type="entry name" value="Dihydrodipicolinate Reductase, domain 2"/>
    <property type="match status" value="1"/>
</dbReference>
<dbReference type="PATRIC" id="fig|301148.3.peg.1173"/>
<feature type="binding site" evidence="5">
    <location>
        <begin position="23"/>
        <end position="24"/>
    </location>
    <ligand>
        <name>NAD(+)</name>
        <dbReference type="ChEBI" id="CHEBI:57540"/>
    </ligand>
</feature>
<feature type="binding site" evidence="5">
    <location>
        <position position="326"/>
    </location>
    <ligand>
        <name>NAD(+)</name>
        <dbReference type="ChEBI" id="CHEBI:57540"/>
    </ligand>
</feature>
<keyword evidence="2 8" id="KW-0560">Oxidoreductase</keyword>
<comment type="caution">
    <text evidence="10">The sequence shown here is derived from an EMBL/GenBank/DDBJ whole genome shotgun (WGS) entry which is preliminary data.</text>
</comment>
<dbReference type="PRINTS" id="PR00078">
    <property type="entry name" value="G3PDHDRGNASE"/>
</dbReference>
<evidence type="ECO:0000256" key="2">
    <source>
        <dbReference type="ARBA" id="ARBA00023002"/>
    </source>
</evidence>
<dbReference type="SUPFAM" id="SSF55347">
    <property type="entry name" value="Glyceraldehyde-3-phosphate dehydrogenase-like, C-terminal domain"/>
    <property type="match status" value="1"/>
</dbReference>
<dbReference type="PIRSF" id="PIRSF000149">
    <property type="entry name" value="GAP_DH"/>
    <property type="match status" value="1"/>
</dbReference>
<dbReference type="Gene3D" id="3.40.50.720">
    <property type="entry name" value="NAD(P)-binding Rossmann-like Domain"/>
    <property type="match status" value="1"/>
</dbReference>
<dbReference type="InterPro" id="IPR020830">
    <property type="entry name" value="GlycerAld_3-P_DH_AS"/>
</dbReference>
<dbReference type="CDD" id="cd18126">
    <property type="entry name" value="GAPDH_I_C"/>
    <property type="match status" value="1"/>
</dbReference>
<feature type="binding site" evidence="4">
    <location>
        <position position="193"/>
    </location>
    <ligand>
        <name>D-glyceraldehyde 3-phosphate</name>
        <dbReference type="ChEBI" id="CHEBI:59776"/>
    </ligand>
</feature>
<dbReference type="PANTHER" id="PTHR43148">
    <property type="entry name" value="GLYCERALDEHYDE-3-PHOSPHATE DEHYDROGENASE 2"/>
    <property type="match status" value="1"/>
</dbReference>
<keyword evidence="5" id="KW-0520">NAD</keyword>
<feature type="active site" description="Nucleophile" evidence="3">
    <location>
        <position position="163"/>
    </location>
</feature>
<dbReference type="GO" id="GO:0006006">
    <property type="term" value="P:glucose metabolic process"/>
    <property type="evidence" value="ECO:0007669"/>
    <property type="project" value="InterPro"/>
</dbReference>
<dbReference type="InterPro" id="IPR020829">
    <property type="entry name" value="GlycerAld_3-P_DH_cat"/>
</dbReference>
<feature type="binding site" evidence="5">
    <location>
        <position position="131"/>
    </location>
    <ligand>
        <name>NAD(+)</name>
        <dbReference type="ChEBI" id="CHEBI:57540"/>
    </ligand>
</feature>
<evidence type="ECO:0000256" key="5">
    <source>
        <dbReference type="PIRSR" id="PIRSR000149-3"/>
    </source>
</evidence>
<evidence type="ECO:0000256" key="8">
    <source>
        <dbReference type="RuleBase" id="RU361160"/>
    </source>
</evidence>
<dbReference type="EC" id="1.2.1.-" evidence="8"/>
<keyword evidence="5" id="KW-0547">Nucleotide-binding</keyword>
<feature type="binding site" evidence="5">
    <location>
        <position position="89"/>
    </location>
    <ligand>
        <name>NAD(+)</name>
        <dbReference type="ChEBI" id="CHEBI:57540"/>
    </ligand>
</feature>
<feature type="binding site" evidence="4">
    <location>
        <begin position="162"/>
        <end position="164"/>
    </location>
    <ligand>
        <name>D-glyceraldehyde 3-phosphate</name>
        <dbReference type="ChEBI" id="CHEBI:59776"/>
    </ligand>
</feature>
<dbReference type="InterPro" id="IPR006424">
    <property type="entry name" value="Glyceraldehyde-3-P_DH_1"/>
</dbReference>
<evidence type="ECO:0000259" key="9">
    <source>
        <dbReference type="SMART" id="SM00846"/>
    </source>
</evidence>
<evidence type="ECO:0000256" key="3">
    <source>
        <dbReference type="PIRSR" id="PIRSR000149-1"/>
    </source>
</evidence>
<name>A0A150MAZ5_9BACI</name>
<feature type="binding site" evidence="4">
    <location>
        <begin position="221"/>
        <end position="222"/>
    </location>
    <ligand>
        <name>D-glyceraldehyde 3-phosphate</name>
        <dbReference type="ChEBI" id="CHEBI:59776"/>
    </ligand>
</feature>
<dbReference type="NCBIfam" id="TIGR01534">
    <property type="entry name" value="GAPDH-I"/>
    <property type="match status" value="1"/>
</dbReference>
<dbReference type="SMART" id="SM00846">
    <property type="entry name" value="Gp_dh_N"/>
    <property type="match status" value="1"/>
</dbReference>
<dbReference type="InterPro" id="IPR020828">
    <property type="entry name" value="GlycerAld_3-P_DH_NAD(P)-bd"/>
</dbReference>
<sequence>MYLFYSLRRYDMTSRVAINGFGRIGRMVFRRAIMEDELEIAAINASYPAETLAHLIKYDSVHGKFPAEVKAGENSLIVNGKKVPLLNDRDPQNLPWAQLDIDIVIEATGKFNSREKAALHLQAGAKKVLLTAPGKDEDVTVVIGVNEGDLDVERHRIISNASCTTNCLGPVVKVLDDAFGIENGLMTTVHAYTNDQNNVDNPHKDLRRARACAQSIIPTTTGAAKALGKILPHLKGKLHGLALRVPTPNVSIVDLVAEVKKEVTPEEVNRAFQRAIENGMGEIIAITYEPLVSVDFYTNPHSAVIDGSLTMVIGGNKVKVLAWYDNEWGYSCRVVDLAKLVAKRMEEKMKIKS</sequence>
<feature type="binding site" evidence="4">
    <location>
        <position position="244"/>
    </location>
    <ligand>
        <name>D-glyceraldehyde 3-phosphate</name>
        <dbReference type="ChEBI" id="CHEBI:59776"/>
    </ligand>
</feature>
<reference evidence="10 11" key="1">
    <citation type="submission" date="2016-01" db="EMBL/GenBank/DDBJ databases">
        <title>Draft Genome Sequences of Seven Thermophilic Sporeformers Isolated from Foods.</title>
        <authorList>
            <person name="Berendsen E.M."/>
            <person name="Wells-Bennik M.H."/>
            <person name="Krawcyk A.O."/>
            <person name="De Jong A."/>
            <person name="Holsappel S."/>
            <person name="Eijlander R.T."/>
            <person name="Kuipers O.P."/>
        </authorList>
    </citation>
    <scope>NUCLEOTIDE SEQUENCE [LARGE SCALE GENOMIC DNA]</scope>
    <source>
        <strain evidence="10 11">B4135</strain>
    </source>
</reference>
<dbReference type="GO" id="GO:0051287">
    <property type="term" value="F:NAD binding"/>
    <property type="evidence" value="ECO:0007669"/>
    <property type="project" value="InterPro"/>
</dbReference>
<feature type="domain" description="Glyceraldehyde 3-phosphate dehydrogenase NAD(P) binding" evidence="9">
    <location>
        <begin position="14"/>
        <end position="163"/>
    </location>
</feature>
<dbReference type="SUPFAM" id="SSF51735">
    <property type="entry name" value="NAD(P)-binding Rossmann-fold domains"/>
    <property type="match status" value="1"/>
</dbReference>
<dbReference type="FunFam" id="3.40.50.720:FF:000001">
    <property type="entry name" value="Glyceraldehyde-3-phosphate dehydrogenase"/>
    <property type="match status" value="1"/>
</dbReference>
<comment type="similarity">
    <text evidence="1 7">Belongs to the glyceraldehyde-3-phosphate dehydrogenase family.</text>
</comment>